<feature type="transmembrane region" description="Helical" evidence="1">
    <location>
        <begin position="7"/>
        <end position="29"/>
    </location>
</feature>
<sequence>MFALFQAPIPILLTIAVFLEIRVLALFYIVINALFLVHVLFIFTMIGLLFGAAFVTIMDRIAEFQKLFDKSALPIYAYFLPSPLAS</sequence>
<accession>A0AAN5CXA5</accession>
<gene>
    <name evidence="2" type="ORF">PMAYCL1PPCAC_22340</name>
</gene>
<keyword evidence="1" id="KW-0812">Transmembrane</keyword>
<organism evidence="2 3">
    <name type="scientific">Pristionchus mayeri</name>
    <dbReference type="NCBI Taxonomy" id="1317129"/>
    <lineage>
        <taxon>Eukaryota</taxon>
        <taxon>Metazoa</taxon>
        <taxon>Ecdysozoa</taxon>
        <taxon>Nematoda</taxon>
        <taxon>Chromadorea</taxon>
        <taxon>Rhabditida</taxon>
        <taxon>Rhabditina</taxon>
        <taxon>Diplogasteromorpha</taxon>
        <taxon>Diplogasteroidea</taxon>
        <taxon>Neodiplogasteridae</taxon>
        <taxon>Pristionchus</taxon>
    </lineage>
</organism>
<evidence type="ECO:0000313" key="2">
    <source>
        <dbReference type="EMBL" id="GMR52145.1"/>
    </source>
</evidence>
<feature type="non-terminal residue" evidence="2">
    <location>
        <position position="86"/>
    </location>
</feature>
<protein>
    <submittedName>
        <fullName evidence="2">Uncharacterized protein</fullName>
    </submittedName>
</protein>
<keyword evidence="1" id="KW-1133">Transmembrane helix</keyword>
<comment type="caution">
    <text evidence="2">The sequence shown here is derived from an EMBL/GenBank/DDBJ whole genome shotgun (WGS) entry which is preliminary data.</text>
</comment>
<reference evidence="3" key="1">
    <citation type="submission" date="2022-10" db="EMBL/GenBank/DDBJ databases">
        <title>Genome assembly of Pristionchus species.</title>
        <authorList>
            <person name="Yoshida K."/>
            <person name="Sommer R.J."/>
        </authorList>
    </citation>
    <scope>NUCLEOTIDE SEQUENCE [LARGE SCALE GENOMIC DNA]</scope>
    <source>
        <strain evidence="3">RS5460</strain>
    </source>
</reference>
<dbReference type="AlphaFoldDB" id="A0AAN5CXA5"/>
<keyword evidence="1" id="KW-0472">Membrane</keyword>
<dbReference type="EMBL" id="BTRK01000005">
    <property type="protein sequence ID" value="GMR52145.1"/>
    <property type="molecule type" value="Genomic_DNA"/>
</dbReference>
<evidence type="ECO:0000313" key="3">
    <source>
        <dbReference type="Proteomes" id="UP001328107"/>
    </source>
</evidence>
<name>A0AAN5CXA5_9BILA</name>
<keyword evidence="3" id="KW-1185">Reference proteome</keyword>
<evidence type="ECO:0000256" key="1">
    <source>
        <dbReference type="SAM" id="Phobius"/>
    </source>
</evidence>
<feature type="transmembrane region" description="Helical" evidence="1">
    <location>
        <begin position="35"/>
        <end position="57"/>
    </location>
</feature>
<dbReference type="Proteomes" id="UP001328107">
    <property type="component" value="Unassembled WGS sequence"/>
</dbReference>
<proteinExistence type="predicted"/>